<comment type="similarity">
    <text evidence="1">Belongs to the short-chain dehydrogenases/reductases (SDR) family.</text>
</comment>
<evidence type="ECO:0000313" key="3">
    <source>
        <dbReference type="EMBL" id="ADE53113.1"/>
    </source>
</evidence>
<reference evidence="3 4" key="1">
    <citation type="journal article" date="2010" name="Stand. Genomic Sci.">
        <title>Complete genome sequence of Coraliomargarita akajimensis type strain (04OKA010-24).</title>
        <authorList>
            <person name="Mavromatis K."/>
            <person name="Abt B."/>
            <person name="Brambilla E."/>
            <person name="Lapidus A."/>
            <person name="Copeland A."/>
            <person name="Deshpande S."/>
            <person name="Nolan M."/>
            <person name="Lucas S."/>
            <person name="Tice H."/>
            <person name="Cheng J.F."/>
            <person name="Han C."/>
            <person name="Detter J.C."/>
            <person name="Woyke T."/>
            <person name="Goodwin L."/>
            <person name="Pitluck S."/>
            <person name="Held B."/>
            <person name="Brettin T."/>
            <person name="Tapia R."/>
            <person name="Ivanova N."/>
            <person name="Mikhailova N."/>
            <person name="Pati A."/>
            <person name="Liolios K."/>
            <person name="Chen A."/>
            <person name="Palaniappan K."/>
            <person name="Land M."/>
            <person name="Hauser L."/>
            <person name="Chang Y.J."/>
            <person name="Jeffries C.D."/>
            <person name="Rohde M."/>
            <person name="Goker M."/>
            <person name="Bristow J."/>
            <person name="Eisen J.A."/>
            <person name="Markowitz V."/>
            <person name="Hugenholtz P."/>
            <person name="Klenk H.P."/>
            <person name="Kyrpides N.C."/>
        </authorList>
    </citation>
    <scope>NUCLEOTIDE SEQUENCE [LARGE SCALE GENOMIC DNA]</scope>
    <source>
        <strain evidence="4">DSM 45221 / IAM 15411 / JCM 23193 / KCTC 12865</strain>
    </source>
</reference>
<dbReference type="CDD" id="cd05233">
    <property type="entry name" value="SDR_c"/>
    <property type="match status" value="1"/>
</dbReference>
<dbReference type="NCBIfam" id="NF005559">
    <property type="entry name" value="PRK07231.1"/>
    <property type="match status" value="1"/>
</dbReference>
<dbReference type="AlphaFoldDB" id="D5EL11"/>
<gene>
    <name evidence="3" type="ordered locus">Caka_0084</name>
</gene>
<dbReference type="SUPFAM" id="SSF51735">
    <property type="entry name" value="NAD(P)-binding Rossmann-fold domains"/>
    <property type="match status" value="1"/>
</dbReference>
<dbReference type="Gene3D" id="3.40.50.720">
    <property type="entry name" value="NAD(P)-binding Rossmann-like Domain"/>
    <property type="match status" value="1"/>
</dbReference>
<evidence type="ECO:0000256" key="2">
    <source>
        <dbReference type="ARBA" id="ARBA00023002"/>
    </source>
</evidence>
<dbReference type="PRINTS" id="PR00081">
    <property type="entry name" value="GDHRDH"/>
</dbReference>
<dbReference type="HOGENOM" id="CLU_010194_1_0_0"/>
<dbReference type="PANTHER" id="PTHR42760:SF115">
    <property type="entry name" value="3-OXOACYL-[ACYL-CARRIER-PROTEIN] REDUCTASE FABG"/>
    <property type="match status" value="1"/>
</dbReference>
<accession>D5EL11</accession>
<sequence length="263" mass="28090">MQSAHVLNIDISDLIMKNQSILITGGNAGIGLATAKLFAEQGTNVAIIGRRAEHNEQAAQLVRDHGVEAMSFAGDVTDETFVRTAIEDIQQRWGGLQFVFNNAGVEQVPTPLSEQAVSDYRKIMDINAMGVWLVMREAAPVIEASGGGCIVNTASVAGHIGMAQIPLYIASKHAVIGLTKAVALEYAQRSVRVNAICPGAVRTDLYDRFTGKDAAMEQAIEAMHPMGRSGTPEEVSSAVLYLCRDATWTTGQSIVMDGGFIAQ</sequence>
<dbReference type="PANTHER" id="PTHR42760">
    <property type="entry name" value="SHORT-CHAIN DEHYDROGENASES/REDUCTASES FAMILY MEMBER"/>
    <property type="match status" value="1"/>
</dbReference>
<dbReference type="PRINTS" id="PR00080">
    <property type="entry name" value="SDRFAMILY"/>
</dbReference>
<proteinExistence type="inferred from homology"/>
<dbReference type="GO" id="GO:0016616">
    <property type="term" value="F:oxidoreductase activity, acting on the CH-OH group of donors, NAD or NADP as acceptor"/>
    <property type="evidence" value="ECO:0007669"/>
    <property type="project" value="TreeGrafter"/>
</dbReference>
<protein>
    <submittedName>
        <fullName evidence="3">Short-chain dehydrogenase/reductase SDR</fullName>
    </submittedName>
</protein>
<dbReference type="OrthoDB" id="9805904at2"/>
<dbReference type="InterPro" id="IPR036291">
    <property type="entry name" value="NAD(P)-bd_dom_sf"/>
</dbReference>
<organism evidence="3 4">
    <name type="scientific">Coraliomargarita akajimensis (strain DSM 45221 / IAM 15411 / JCM 23193 / KCTC 12865 / 04OKA010-24)</name>
    <dbReference type="NCBI Taxonomy" id="583355"/>
    <lineage>
        <taxon>Bacteria</taxon>
        <taxon>Pseudomonadati</taxon>
        <taxon>Verrucomicrobiota</taxon>
        <taxon>Opitutia</taxon>
        <taxon>Puniceicoccales</taxon>
        <taxon>Coraliomargaritaceae</taxon>
        <taxon>Coraliomargarita</taxon>
    </lineage>
</organism>
<keyword evidence="4" id="KW-1185">Reference proteome</keyword>
<dbReference type="eggNOG" id="COG1028">
    <property type="taxonomic scope" value="Bacteria"/>
</dbReference>
<dbReference type="InterPro" id="IPR002347">
    <property type="entry name" value="SDR_fam"/>
</dbReference>
<evidence type="ECO:0000313" key="4">
    <source>
        <dbReference type="Proteomes" id="UP000000925"/>
    </source>
</evidence>
<dbReference type="STRING" id="583355.Caka_0084"/>
<dbReference type="Proteomes" id="UP000000925">
    <property type="component" value="Chromosome"/>
</dbReference>
<dbReference type="FunFam" id="3.40.50.720:FF:000084">
    <property type="entry name" value="Short-chain dehydrogenase reductase"/>
    <property type="match status" value="1"/>
</dbReference>
<dbReference type="EMBL" id="CP001998">
    <property type="protein sequence ID" value="ADE53113.1"/>
    <property type="molecule type" value="Genomic_DNA"/>
</dbReference>
<evidence type="ECO:0000256" key="1">
    <source>
        <dbReference type="ARBA" id="ARBA00006484"/>
    </source>
</evidence>
<name>D5EL11_CORAD</name>
<dbReference type="Pfam" id="PF13561">
    <property type="entry name" value="adh_short_C2"/>
    <property type="match status" value="1"/>
</dbReference>
<dbReference type="KEGG" id="caa:Caka_0084"/>
<keyword evidence="2" id="KW-0560">Oxidoreductase</keyword>